<name>A0AAU9JI21_9CILI</name>
<feature type="coiled-coil region" evidence="1">
    <location>
        <begin position="436"/>
        <end position="537"/>
    </location>
</feature>
<sequence length="540" mass="63814">MESDLNSILEDAERIKSLSGERLRTLTRSPDKAYDNRDSLLRQCRDTIEVLTADIEEEKRQRKQAELTAKELEFKNRSLENKAKILEEKIEGLNDDIDSLADANTYLQGELNKYQIENFNSSEQALSDQLNEARDKILKLESSLTIFQSENSKLKTQCEANKSVISRLESEVYGYKISHEDLEANAKKLQTMETELEDLYEKKHQDLKSDYDKKHNEMRTNIEELRKEKEMYMALYKDATEENSQIRNENKFLQNMLERKQQQLEKHSQETLETIQEMIGRKSDVNISERLKELEEENAILKEELNYMHEQLDLKEKHKLKEDESDWNISQELSRVLEKESEAQQEVQRLNLKIETLENTLRGERNEKKMLSSSIERMQKVIDAQNEELKGNISLDISIQRQMEILKSKYQAELRAEMEKRLKDKQDYKKLLIQDKEAFNRKIDLMQSKIKALEIENQNYSEQISELKSNKFLEISKENDELNEIRLNLSTEREKRIIAERSAKKIKERLNGVGKGVKALEDEILSMETRVQRTRNEARY</sequence>
<dbReference type="AlphaFoldDB" id="A0AAU9JI21"/>
<feature type="coiled-coil region" evidence="1">
    <location>
        <begin position="41"/>
        <end position="150"/>
    </location>
</feature>
<feature type="coiled-coil region" evidence="1">
    <location>
        <begin position="179"/>
        <end position="388"/>
    </location>
</feature>
<evidence type="ECO:0000256" key="1">
    <source>
        <dbReference type="SAM" id="Coils"/>
    </source>
</evidence>
<gene>
    <name evidence="2" type="ORF">BSTOLATCC_MIC38574</name>
</gene>
<reference evidence="2" key="1">
    <citation type="submission" date="2021-09" db="EMBL/GenBank/DDBJ databases">
        <authorList>
            <consortium name="AG Swart"/>
            <person name="Singh M."/>
            <person name="Singh A."/>
            <person name="Seah K."/>
            <person name="Emmerich C."/>
        </authorList>
    </citation>
    <scope>NUCLEOTIDE SEQUENCE</scope>
    <source>
        <strain evidence="2">ATCC30299</strain>
    </source>
</reference>
<evidence type="ECO:0000313" key="3">
    <source>
        <dbReference type="Proteomes" id="UP001162131"/>
    </source>
</evidence>
<proteinExistence type="predicted"/>
<accession>A0AAU9JI21</accession>
<comment type="caution">
    <text evidence="2">The sequence shown here is derived from an EMBL/GenBank/DDBJ whole genome shotgun (WGS) entry which is preliminary data.</text>
</comment>
<evidence type="ECO:0000313" key="2">
    <source>
        <dbReference type="EMBL" id="CAG9325311.1"/>
    </source>
</evidence>
<dbReference type="Proteomes" id="UP001162131">
    <property type="component" value="Unassembled WGS sequence"/>
</dbReference>
<protein>
    <submittedName>
        <fullName evidence="2">Uncharacterized protein</fullName>
    </submittedName>
</protein>
<organism evidence="2 3">
    <name type="scientific">Blepharisma stoltei</name>
    <dbReference type="NCBI Taxonomy" id="1481888"/>
    <lineage>
        <taxon>Eukaryota</taxon>
        <taxon>Sar</taxon>
        <taxon>Alveolata</taxon>
        <taxon>Ciliophora</taxon>
        <taxon>Postciliodesmatophora</taxon>
        <taxon>Heterotrichea</taxon>
        <taxon>Heterotrichida</taxon>
        <taxon>Blepharismidae</taxon>
        <taxon>Blepharisma</taxon>
    </lineage>
</organism>
<dbReference type="EMBL" id="CAJZBQ010000038">
    <property type="protein sequence ID" value="CAG9325311.1"/>
    <property type="molecule type" value="Genomic_DNA"/>
</dbReference>
<keyword evidence="3" id="KW-1185">Reference proteome</keyword>
<keyword evidence="1" id="KW-0175">Coiled coil</keyword>